<organism evidence="18 19">
    <name type="scientific">Candidatus Nomurabacteria bacterium CG1_02_47_685</name>
    <dbReference type="NCBI Taxonomy" id="1805282"/>
    <lineage>
        <taxon>Bacteria</taxon>
        <taxon>Candidatus Nomuraibacteriota</taxon>
    </lineage>
</organism>
<keyword evidence="7 14" id="KW-0547">Nucleotide-binding</keyword>
<keyword evidence="9 14" id="KW-0133">Cell shape</keyword>
<dbReference type="InterPro" id="IPR050061">
    <property type="entry name" value="MurCDEF_pg_biosynth"/>
</dbReference>
<dbReference type="Pfam" id="PF08245">
    <property type="entry name" value="Mur_ligase_M"/>
    <property type="match status" value="1"/>
</dbReference>
<dbReference type="InterPro" id="IPR036565">
    <property type="entry name" value="Mur-like_cat_sf"/>
</dbReference>
<dbReference type="PANTHER" id="PTHR43445">
    <property type="entry name" value="UDP-N-ACETYLMURAMATE--L-ALANINE LIGASE-RELATED"/>
    <property type="match status" value="1"/>
</dbReference>
<dbReference type="Gene3D" id="3.90.190.20">
    <property type="entry name" value="Mur ligase, C-terminal domain"/>
    <property type="match status" value="1"/>
</dbReference>
<evidence type="ECO:0000256" key="1">
    <source>
        <dbReference type="ARBA" id="ARBA00004496"/>
    </source>
</evidence>
<evidence type="ECO:0000259" key="15">
    <source>
        <dbReference type="Pfam" id="PF01225"/>
    </source>
</evidence>
<evidence type="ECO:0000256" key="2">
    <source>
        <dbReference type="ARBA" id="ARBA00004752"/>
    </source>
</evidence>
<evidence type="ECO:0000313" key="19">
    <source>
        <dbReference type="Proteomes" id="UP000183206"/>
    </source>
</evidence>
<dbReference type="GO" id="GO:0005737">
    <property type="term" value="C:cytoplasm"/>
    <property type="evidence" value="ECO:0007669"/>
    <property type="project" value="UniProtKB-SubCell"/>
</dbReference>
<evidence type="ECO:0000313" key="18">
    <source>
        <dbReference type="EMBL" id="OIO32591.1"/>
    </source>
</evidence>
<evidence type="ECO:0000256" key="3">
    <source>
        <dbReference type="ARBA" id="ARBA00012211"/>
    </source>
</evidence>
<keyword evidence="8 14" id="KW-0067">ATP-binding</keyword>
<dbReference type="SUPFAM" id="SSF53244">
    <property type="entry name" value="MurD-like peptide ligases, peptide-binding domain"/>
    <property type="match status" value="1"/>
</dbReference>
<dbReference type="Gene3D" id="3.40.1190.10">
    <property type="entry name" value="Mur-like, catalytic domain"/>
    <property type="match status" value="1"/>
</dbReference>
<comment type="caution">
    <text evidence="18">The sequence shown here is derived from an EMBL/GenBank/DDBJ whole genome shotgun (WGS) entry which is preliminary data.</text>
</comment>
<evidence type="ECO:0000259" key="17">
    <source>
        <dbReference type="Pfam" id="PF08245"/>
    </source>
</evidence>
<dbReference type="InterPro" id="IPR005758">
    <property type="entry name" value="UDP-N-AcMur_Ala_ligase_MurC"/>
</dbReference>
<evidence type="ECO:0000256" key="5">
    <source>
        <dbReference type="ARBA" id="ARBA00022598"/>
    </source>
</evidence>
<keyword evidence="5 14" id="KW-0436">Ligase</keyword>
<reference evidence="18 19" key="1">
    <citation type="journal article" date="2016" name="Environ. Microbiol.">
        <title>Genomic resolution of a cold subsurface aquifer community provides metabolic insights for novel microbes adapted to high CO concentrations.</title>
        <authorList>
            <person name="Probst A.J."/>
            <person name="Castelle C.J."/>
            <person name="Singh A."/>
            <person name="Brown C.T."/>
            <person name="Anantharaman K."/>
            <person name="Sharon I."/>
            <person name="Hug L.A."/>
            <person name="Burstein D."/>
            <person name="Emerson J.B."/>
            <person name="Thomas B.C."/>
            <person name="Banfield J.F."/>
        </authorList>
    </citation>
    <scope>NUCLEOTIDE SEQUENCE [LARGE SCALE GENOMIC DNA]</scope>
    <source>
        <strain evidence="18">CG1_02_47_685</strain>
    </source>
</reference>
<evidence type="ECO:0000256" key="4">
    <source>
        <dbReference type="ARBA" id="ARBA00022490"/>
    </source>
</evidence>
<feature type="domain" description="Mur ligase C-terminal" evidence="16">
    <location>
        <begin position="314"/>
        <end position="448"/>
    </location>
</feature>
<dbReference type="SUPFAM" id="SSF53623">
    <property type="entry name" value="MurD-like peptide ligases, catalytic domain"/>
    <property type="match status" value="1"/>
</dbReference>
<dbReference type="AlphaFoldDB" id="A0A1J4VEG0"/>
<dbReference type="PROSITE" id="PS01011">
    <property type="entry name" value="FOLYLPOLYGLU_SYNT_1"/>
    <property type="match status" value="1"/>
</dbReference>
<keyword evidence="10 14" id="KW-0573">Peptidoglycan synthesis</keyword>
<comment type="similarity">
    <text evidence="14">Belongs to the MurCDEF family.</text>
</comment>
<evidence type="ECO:0000256" key="13">
    <source>
        <dbReference type="ARBA" id="ARBA00047833"/>
    </source>
</evidence>
<comment type="pathway">
    <text evidence="2 14">Cell wall biogenesis; peptidoglycan biosynthesis.</text>
</comment>
<dbReference type="Pfam" id="PF01225">
    <property type="entry name" value="Mur_ligase"/>
    <property type="match status" value="1"/>
</dbReference>
<dbReference type="EC" id="6.3.2.8" evidence="3 14"/>
<dbReference type="InterPro" id="IPR018109">
    <property type="entry name" value="Folylpolyglutamate_synth_CS"/>
</dbReference>
<dbReference type="GO" id="GO:0008763">
    <property type="term" value="F:UDP-N-acetylmuramate-L-alanine ligase activity"/>
    <property type="evidence" value="ECO:0007669"/>
    <property type="project" value="UniProtKB-UniRule"/>
</dbReference>
<comment type="function">
    <text evidence="14">Cell wall formation.</text>
</comment>
<evidence type="ECO:0000256" key="6">
    <source>
        <dbReference type="ARBA" id="ARBA00022618"/>
    </source>
</evidence>
<dbReference type="GO" id="GO:0008360">
    <property type="term" value="P:regulation of cell shape"/>
    <property type="evidence" value="ECO:0007669"/>
    <property type="project" value="UniProtKB-KW"/>
</dbReference>
<dbReference type="NCBIfam" id="TIGR01082">
    <property type="entry name" value="murC"/>
    <property type="match status" value="1"/>
</dbReference>
<protein>
    <recommendedName>
        <fullName evidence="3 14">UDP-N-acetylmuramate--L-alanine ligase</fullName>
        <ecNumber evidence="3 14">6.3.2.8</ecNumber>
    </recommendedName>
    <alternativeName>
        <fullName evidence="14">UDP-N-acetylmuramoyl-L-alanine synthetase</fullName>
    </alternativeName>
</protein>
<comment type="catalytic activity">
    <reaction evidence="13 14">
        <text>UDP-N-acetyl-alpha-D-muramate + L-alanine + ATP = UDP-N-acetyl-alpha-D-muramoyl-L-alanine + ADP + phosphate + H(+)</text>
        <dbReference type="Rhea" id="RHEA:23372"/>
        <dbReference type="ChEBI" id="CHEBI:15378"/>
        <dbReference type="ChEBI" id="CHEBI:30616"/>
        <dbReference type="ChEBI" id="CHEBI:43474"/>
        <dbReference type="ChEBI" id="CHEBI:57972"/>
        <dbReference type="ChEBI" id="CHEBI:70757"/>
        <dbReference type="ChEBI" id="CHEBI:83898"/>
        <dbReference type="ChEBI" id="CHEBI:456216"/>
        <dbReference type="EC" id="6.3.2.8"/>
    </reaction>
</comment>
<feature type="domain" description="Mur ligase N-terminal catalytic" evidence="15">
    <location>
        <begin position="9"/>
        <end position="107"/>
    </location>
</feature>
<evidence type="ECO:0000256" key="12">
    <source>
        <dbReference type="ARBA" id="ARBA00023316"/>
    </source>
</evidence>
<dbReference type="EMBL" id="MNVO01000032">
    <property type="protein sequence ID" value="OIO32591.1"/>
    <property type="molecule type" value="Genomic_DNA"/>
</dbReference>
<dbReference type="GO" id="GO:0004326">
    <property type="term" value="F:tetrahydrofolylpolyglutamate synthase activity"/>
    <property type="evidence" value="ECO:0007669"/>
    <property type="project" value="InterPro"/>
</dbReference>
<dbReference type="SUPFAM" id="SSF51984">
    <property type="entry name" value="MurCD N-terminal domain"/>
    <property type="match status" value="1"/>
</dbReference>
<evidence type="ECO:0000259" key="16">
    <source>
        <dbReference type="Pfam" id="PF02875"/>
    </source>
</evidence>
<dbReference type="InterPro" id="IPR013221">
    <property type="entry name" value="Mur_ligase_cen"/>
</dbReference>
<keyword evidence="11 14" id="KW-0131">Cell cycle</keyword>
<evidence type="ECO:0000256" key="8">
    <source>
        <dbReference type="ARBA" id="ARBA00022840"/>
    </source>
</evidence>
<evidence type="ECO:0000256" key="7">
    <source>
        <dbReference type="ARBA" id="ARBA00022741"/>
    </source>
</evidence>
<evidence type="ECO:0000256" key="10">
    <source>
        <dbReference type="ARBA" id="ARBA00022984"/>
    </source>
</evidence>
<dbReference type="InterPro" id="IPR004101">
    <property type="entry name" value="Mur_ligase_C"/>
</dbReference>
<dbReference type="Proteomes" id="UP000183206">
    <property type="component" value="Unassembled WGS sequence"/>
</dbReference>
<dbReference type="STRING" id="1805282.AUJ44_02030"/>
<dbReference type="GO" id="GO:0009252">
    <property type="term" value="P:peptidoglycan biosynthetic process"/>
    <property type="evidence" value="ECO:0007669"/>
    <property type="project" value="UniProtKB-UniRule"/>
</dbReference>
<dbReference type="UniPathway" id="UPA00219"/>
<evidence type="ECO:0000256" key="9">
    <source>
        <dbReference type="ARBA" id="ARBA00022960"/>
    </source>
</evidence>
<dbReference type="InterPro" id="IPR036615">
    <property type="entry name" value="Mur_ligase_C_dom_sf"/>
</dbReference>
<feature type="domain" description="Mur ligase central" evidence="17">
    <location>
        <begin position="113"/>
        <end position="292"/>
    </location>
</feature>
<proteinExistence type="inferred from homology"/>
<name>A0A1J4VEG0_9BACT</name>
<comment type="subcellular location">
    <subcellularLocation>
        <location evidence="1 14">Cytoplasm</location>
    </subcellularLocation>
</comment>
<keyword evidence="4 14" id="KW-0963">Cytoplasm</keyword>
<evidence type="ECO:0000256" key="14">
    <source>
        <dbReference type="HAMAP-Rule" id="MF_00046"/>
    </source>
</evidence>
<keyword evidence="12 14" id="KW-0961">Cell wall biogenesis/degradation</keyword>
<keyword evidence="6 14" id="KW-0132">Cell division</keyword>
<dbReference type="GO" id="GO:0005524">
    <property type="term" value="F:ATP binding"/>
    <property type="evidence" value="ECO:0007669"/>
    <property type="project" value="UniProtKB-UniRule"/>
</dbReference>
<dbReference type="GO" id="GO:0071555">
    <property type="term" value="P:cell wall organization"/>
    <property type="evidence" value="ECO:0007669"/>
    <property type="project" value="UniProtKB-KW"/>
</dbReference>
<sequence>MFVNTINKAHFVGVGGSGMSALAALFAARNIAVSGSDTVEFDAASRLRASGITVSIGHIREHVANDLDLLVYSSAVPEDNIERVAARKQKIKELSYTQALGMVMRDYPWAIAVSGTNGKTTTTSLLGVILAETGMDPTVIVGGSVSAFGGNFRAGGDETFVVEGCEYQRNMLSLVPNMIVLTNIEEDHLDYYHDIDDIIDAFTEYVGRLTKEGVLVYNADDGNVAAISHKSAASVVSYGIVTDADFVAKNISMSGETQTFSLVWRGNDLGTFRTPLPGRFNIYNILAASAVALYLGVDADALRRAVALFTGAGRRFERHIRTDGKIIISDYAHHPTALAGTIEAAESIYPGKRLLVVFQPHQKDRTIKLFDEFVTAIAGKNETILAEIYEVAGRNGAEKEISSRDLVVAVKKRNSKQPISYTTNIKEAATMITDKLDDFDVVLIMGAGDIYQVAQSLQVIV</sequence>
<dbReference type="HAMAP" id="MF_00046">
    <property type="entry name" value="MurC"/>
    <property type="match status" value="1"/>
</dbReference>
<feature type="binding site" evidence="14">
    <location>
        <begin position="115"/>
        <end position="121"/>
    </location>
    <ligand>
        <name>ATP</name>
        <dbReference type="ChEBI" id="CHEBI:30616"/>
    </ligand>
</feature>
<dbReference type="PANTHER" id="PTHR43445:SF3">
    <property type="entry name" value="UDP-N-ACETYLMURAMATE--L-ALANINE LIGASE"/>
    <property type="match status" value="1"/>
</dbReference>
<dbReference type="InterPro" id="IPR000713">
    <property type="entry name" value="Mur_ligase_N"/>
</dbReference>
<evidence type="ECO:0000256" key="11">
    <source>
        <dbReference type="ARBA" id="ARBA00023306"/>
    </source>
</evidence>
<dbReference type="Gene3D" id="3.40.50.720">
    <property type="entry name" value="NAD(P)-binding Rossmann-like Domain"/>
    <property type="match status" value="1"/>
</dbReference>
<dbReference type="Pfam" id="PF02875">
    <property type="entry name" value="Mur_ligase_C"/>
    <property type="match status" value="1"/>
</dbReference>
<accession>A0A1J4VEG0</accession>
<dbReference type="GO" id="GO:0051301">
    <property type="term" value="P:cell division"/>
    <property type="evidence" value="ECO:0007669"/>
    <property type="project" value="UniProtKB-KW"/>
</dbReference>
<gene>
    <name evidence="14" type="primary">murC</name>
    <name evidence="18" type="ORF">AUJ44_02030</name>
</gene>